<sequence>MGYLSISLLGLMGLAAIGYGSPTVSYLNDMEEEPDSEEFGQFMGRKKTTCKCGWTNKSFGRIVGGKPAEENEYPYLVRVSMDTSWGVANICGGTIVTNYHVLTASHCTTDVDAQYYVTTGQHIVNLPSNRSRMYRVEKVINHPEYNQINDWNDLSVLVIAEKMEFNQFVGPVCLPSANRIDLPGQWVKAAGWGDTQYYGSSSVVLMKVFLKVIGHKECQEAYKGSDDVAPNPIQFCTYRTKKDTCQGDSGGPILWLDPKTNRYTLVGVVSFGIACADGTPAVNTDVQVYMPWILATIKDNQRGSDTSCHID</sequence>
<reference evidence="14" key="1">
    <citation type="journal article" date="2018" name="Cell. Mol. Life Sci.">
        <title>Giant fish-killing water bug reveals ancient and dynamic venom evolution in Heteroptera.</title>
        <authorList>
            <person name="Walker A.A."/>
            <person name="Hernandez-Vargas M.J."/>
            <person name="Corzo G."/>
            <person name="Fry B.G."/>
            <person name="King G.F."/>
        </authorList>
    </citation>
    <scope>NUCLEOTIDE SEQUENCE</scope>
</reference>
<dbReference type="PROSITE" id="PS00135">
    <property type="entry name" value="TRYPSIN_SER"/>
    <property type="match status" value="1"/>
</dbReference>
<keyword evidence="4 11" id="KW-0378">Hydrolase</keyword>
<keyword evidence="3 12" id="KW-0732">Signal</keyword>
<dbReference type="Pfam" id="PF00089">
    <property type="entry name" value="Trypsin"/>
    <property type="match status" value="1"/>
</dbReference>
<evidence type="ECO:0000256" key="11">
    <source>
        <dbReference type="RuleBase" id="RU363034"/>
    </source>
</evidence>
<dbReference type="GO" id="GO:0042381">
    <property type="term" value="P:hemolymph coagulation"/>
    <property type="evidence" value="ECO:0007669"/>
    <property type="project" value="UniProtKB-KW"/>
</dbReference>
<dbReference type="InterPro" id="IPR001314">
    <property type="entry name" value="Peptidase_S1A"/>
</dbReference>
<keyword evidence="6 11" id="KW-0720">Serine protease</keyword>
<comment type="similarity">
    <text evidence="8">Belongs to the peptidase S1 family. CLIP subfamily.</text>
</comment>
<dbReference type="InterPro" id="IPR043504">
    <property type="entry name" value="Peptidase_S1_PA_chymotrypsin"/>
</dbReference>
<organism evidence="14">
    <name type="scientific">Lethocerus distinctifemur</name>
    <dbReference type="NCBI Taxonomy" id="280095"/>
    <lineage>
        <taxon>Eukaryota</taxon>
        <taxon>Metazoa</taxon>
        <taxon>Ecdysozoa</taxon>
        <taxon>Arthropoda</taxon>
        <taxon>Hexapoda</taxon>
        <taxon>Insecta</taxon>
        <taxon>Pterygota</taxon>
        <taxon>Neoptera</taxon>
        <taxon>Paraneoptera</taxon>
        <taxon>Hemiptera</taxon>
        <taxon>Heteroptera</taxon>
        <taxon>Panheteroptera</taxon>
        <taxon>Nepomorpha</taxon>
        <taxon>Belostomatidae</taxon>
        <taxon>Lethocerinae</taxon>
        <taxon>Lethocerus</taxon>
    </lineage>
</organism>
<dbReference type="PROSITE" id="PS00134">
    <property type="entry name" value="TRYPSIN_HIS"/>
    <property type="match status" value="1"/>
</dbReference>
<evidence type="ECO:0000256" key="2">
    <source>
        <dbReference type="ARBA" id="ARBA00022670"/>
    </source>
</evidence>
<name>A0A2K8JRD5_9HEMI</name>
<evidence type="ECO:0000256" key="8">
    <source>
        <dbReference type="ARBA" id="ARBA00024195"/>
    </source>
</evidence>
<keyword evidence="7" id="KW-1015">Disulfide bond</keyword>
<dbReference type="InterPro" id="IPR033116">
    <property type="entry name" value="TRYPSIN_SER"/>
</dbReference>
<dbReference type="PANTHER" id="PTHR24256">
    <property type="entry name" value="TRYPTASE-RELATED"/>
    <property type="match status" value="1"/>
</dbReference>
<dbReference type="InterPro" id="IPR009003">
    <property type="entry name" value="Peptidase_S1_PA"/>
</dbReference>
<feature type="signal peptide" evidence="12">
    <location>
        <begin position="1"/>
        <end position="20"/>
    </location>
</feature>
<evidence type="ECO:0000256" key="12">
    <source>
        <dbReference type="SAM" id="SignalP"/>
    </source>
</evidence>
<dbReference type="InterPro" id="IPR018114">
    <property type="entry name" value="TRYPSIN_HIS"/>
</dbReference>
<evidence type="ECO:0000256" key="3">
    <source>
        <dbReference type="ARBA" id="ARBA00022729"/>
    </source>
</evidence>
<accession>A0A2K8JRD5</accession>
<evidence type="ECO:0000259" key="13">
    <source>
        <dbReference type="PROSITE" id="PS50240"/>
    </source>
</evidence>
<evidence type="ECO:0000256" key="5">
    <source>
        <dbReference type="ARBA" id="ARBA00022820"/>
    </source>
</evidence>
<dbReference type="FunFam" id="2.40.10.10:FF:000120">
    <property type="entry name" value="Putative serine protease"/>
    <property type="match status" value="1"/>
</dbReference>
<evidence type="ECO:0000256" key="6">
    <source>
        <dbReference type="ARBA" id="ARBA00022825"/>
    </source>
</evidence>
<dbReference type="PRINTS" id="PR00722">
    <property type="entry name" value="CHYMOTRYPSIN"/>
</dbReference>
<dbReference type="Gene3D" id="2.40.10.10">
    <property type="entry name" value="Trypsin-like serine proteases"/>
    <property type="match status" value="1"/>
</dbReference>
<evidence type="ECO:0000256" key="9">
    <source>
        <dbReference type="ARBA" id="ARBA00052079"/>
    </source>
</evidence>
<evidence type="ECO:0000313" key="14">
    <source>
        <dbReference type="EMBL" id="ATU82435.1"/>
    </source>
</evidence>
<proteinExistence type="evidence at transcript level"/>
<dbReference type="EC" id="3.4.21.84" evidence="10"/>
<feature type="chain" id="PRO_5014914135" description="limulus clotting factor C" evidence="12">
    <location>
        <begin position="21"/>
        <end position="311"/>
    </location>
</feature>
<dbReference type="SUPFAM" id="SSF50494">
    <property type="entry name" value="Trypsin-like serine proteases"/>
    <property type="match status" value="1"/>
</dbReference>
<dbReference type="EMBL" id="MF683294">
    <property type="protein sequence ID" value="ATU82435.1"/>
    <property type="molecule type" value="mRNA"/>
</dbReference>
<dbReference type="CDD" id="cd00190">
    <property type="entry name" value="Tryp_SPc"/>
    <property type="match status" value="1"/>
</dbReference>
<keyword evidence="2 11" id="KW-0645">Protease</keyword>
<evidence type="ECO:0000256" key="1">
    <source>
        <dbReference type="ARBA" id="ARBA00022659"/>
    </source>
</evidence>
<dbReference type="InterPro" id="IPR051487">
    <property type="entry name" value="Ser/Thr_Proteases_Immune/Dev"/>
</dbReference>
<dbReference type="GO" id="GO:0006508">
    <property type="term" value="P:proteolysis"/>
    <property type="evidence" value="ECO:0007669"/>
    <property type="project" value="UniProtKB-KW"/>
</dbReference>
<keyword evidence="1" id="KW-0768">Sushi</keyword>
<evidence type="ECO:0000256" key="4">
    <source>
        <dbReference type="ARBA" id="ARBA00022801"/>
    </source>
</evidence>
<comment type="catalytic activity">
    <reaction evidence="9">
        <text>Selective cleavage of 103-Arg-|-Ser-104 and 124-Ile-|-Ile-125 bonds in Limulus clotting factor B to form activated factor B. Cleavage of -Pro-Arg-|-Xaa- bonds in synthetic substrates.</text>
        <dbReference type="EC" id="3.4.21.84"/>
    </reaction>
</comment>
<dbReference type="PROSITE" id="PS50240">
    <property type="entry name" value="TRYPSIN_DOM"/>
    <property type="match status" value="1"/>
</dbReference>
<protein>
    <recommendedName>
        <fullName evidence="10">limulus clotting factor C</fullName>
        <ecNumber evidence="10">3.4.21.84</ecNumber>
    </recommendedName>
</protein>
<dbReference type="SMART" id="SM00020">
    <property type="entry name" value="Tryp_SPc"/>
    <property type="match status" value="1"/>
</dbReference>
<keyword evidence="5" id="KW-0353">Hemolymph clotting</keyword>
<dbReference type="InterPro" id="IPR001254">
    <property type="entry name" value="Trypsin_dom"/>
</dbReference>
<dbReference type="GO" id="GO:0004252">
    <property type="term" value="F:serine-type endopeptidase activity"/>
    <property type="evidence" value="ECO:0007669"/>
    <property type="project" value="InterPro"/>
</dbReference>
<evidence type="ECO:0000256" key="10">
    <source>
        <dbReference type="ARBA" id="ARBA00066707"/>
    </source>
</evidence>
<dbReference type="AlphaFoldDB" id="A0A2K8JRD5"/>
<feature type="domain" description="Peptidase S1" evidence="13">
    <location>
        <begin position="62"/>
        <end position="298"/>
    </location>
</feature>
<evidence type="ECO:0000256" key="7">
    <source>
        <dbReference type="ARBA" id="ARBA00023157"/>
    </source>
</evidence>